<evidence type="ECO:0000256" key="9">
    <source>
        <dbReference type="PROSITE-ProRule" id="PRU01379"/>
    </source>
</evidence>
<sequence length="695" mass="80229">IPHLREPRSLYALNKELGPQQAARWPSDLQVINEKVKHIQTLPPEREPFYKPTGFEKSPMVRGEANGGRIVFCYETTSSFFTKSRIGGSRSGCEQCSVKLKSDTDTTLIFESRFESGNLGKAVQVGENEYELWLRYDLYTNKHTQWFYFSVSNTRSDREYRFTIVNFMKPESLYNDGMRPVLYSEKDAALHKVGWVRGGHDIKYYKNNLRYEAGKVDRSYYSLTWTSRFTYDNDIVYFSHCYPYTYTDLQDYLLELTNDPIKSRVCKQRVLCQTLAGNLVYVLTITSPSQNPEDIKHKKAVVVTSRVHPGESNASWMMKGFLDFLTGNSSDAKLLRDTFIFKVVPMLNPDGVIVGNYRCSLAGRDLNRNYKTVLKDAYPSVWHTKTMIRKLLQERDIIVYCDLHGHSRRNNVFIYGCEQHHGSAKRFHERVFPFMLSKNTPEKFCFNSCKFKVHKSKESTGRVVMWNLGVMNSYTLEATFCGSSLGKMKGYHFNQGDFEMIGYHFCDTLLDYCDPDITKFLNILHCLEEKHHLDVIAKLARKGLQQDSGVISDVSTDTESSDGGSDSSASDGPPVHLQFSAVRPKRKKLKSKKDRNKVPKEKDDQKKEVSEQQDDKRVKNNQRKEGKQEFIKPQSQPIKFTSNTPKRPRSLDDRSNSGIPVFVQERYEQKQQRKNYLEALTAAYVSNNIPFVIDP</sequence>
<evidence type="ECO:0000256" key="3">
    <source>
        <dbReference type="ARBA" id="ARBA00022645"/>
    </source>
</evidence>
<evidence type="ECO:0000259" key="11">
    <source>
        <dbReference type="PROSITE" id="PS52035"/>
    </source>
</evidence>
<feature type="compositionally biased region" description="Low complexity" evidence="10">
    <location>
        <begin position="552"/>
        <end position="572"/>
    </location>
</feature>
<dbReference type="Pfam" id="PF18027">
    <property type="entry name" value="Pepdidase_M14_N"/>
    <property type="match status" value="1"/>
</dbReference>
<organism evidence="12 13">
    <name type="scientific">Candidula unifasciata</name>
    <dbReference type="NCBI Taxonomy" id="100452"/>
    <lineage>
        <taxon>Eukaryota</taxon>
        <taxon>Metazoa</taxon>
        <taxon>Spiralia</taxon>
        <taxon>Lophotrochozoa</taxon>
        <taxon>Mollusca</taxon>
        <taxon>Gastropoda</taxon>
        <taxon>Heterobranchia</taxon>
        <taxon>Euthyneura</taxon>
        <taxon>Panpulmonata</taxon>
        <taxon>Eupulmonata</taxon>
        <taxon>Stylommatophora</taxon>
        <taxon>Helicina</taxon>
        <taxon>Helicoidea</taxon>
        <taxon>Geomitridae</taxon>
        <taxon>Candidula</taxon>
    </lineage>
</organism>
<comment type="caution">
    <text evidence="12">The sequence shown here is derived from an EMBL/GenBank/DDBJ whole genome shotgun (WGS) entry which is preliminary data.</text>
</comment>
<keyword evidence="5" id="KW-0479">Metal-binding</keyword>
<evidence type="ECO:0000256" key="6">
    <source>
        <dbReference type="ARBA" id="ARBA00022801"/>
    </source>
</evidence>
<keyword evidence="13" id="KW-1185">Reference proteome</keyword>
<dbReference type="EMBL" id="CAJHNH020002624">
    <property type="protein sequence ID" value="CAG5127249.1"/>
    <property type="molecule type" value="Genomic_DNA"/>
</dbReference>
<feature type="non-terminal residue" evidence="12">
    <location>
        <position position="695"/>
    </location>
</feature>
<feature type="domain" description="Peptidase M14" evidence="11">
    <location>
        <begin position="242"/>
        <end position="513"/>
    </location>
</feature>
<comment type="similarity">
    <text evidence="2 9">Belongs to the peptidase M14 family.</text>
</comment>
<evidence type="ECO:0000256" key="7">
    <source>
        <dbReference type="ARBA" id="ARBA00022833"/>
    </source>
</evidence>
<protein>
    <recommendedName>
        <fullName evidence="11">Peptidase M14 domain-containing protein</fullName>
    </recommendedName>
</protein>
<dbReference type="GO" id="GO:0004181">
    <property type="term" value="F:metallocarboxypeptidase activity"/>
    <property type="evidence" value="ECO:0007669"/>
    <property type="project" value="InterPro"/>
</dbReference>
<feature type="compositionally biased region" description="Basic residues" evidence="10">
    <location>
        <begin position="583"/>
        <end position="595"/>
    </location>
</feature>
<evidence type="ECO:0000256" key="1">
    <source>
        <dbReference type="ARBA" id="ARBA00001947"/>
    </source>
</evidence>
<dbReference type="InterPro" id="IPR040626">
    <property type="entry name" value="Pepdidase_M14_N"/>
</dbReference>
<feature type="active site" description="Proton donor/acceptor" evidence="9">
    <location>
        <position position="477"/>
    </location>
</feature>
<dbReference type="FunFam" id="3.40.630.10:FF:000011">
    <property type="entry name" value="cytosolic carboxypeptidase 2 isoform X1"/>
    <property type="match status" value="1"/>
</dbReference>
<evidence type="ECO:0000256" key="5">
    <source>
        <dbReference type="ARBA" id="ARBA00022723"/>
    </source>
</evidence>
<dbReference type="Pfam" id="PF00246">
    <property type="entry name" value="Peptidase_M14"/>
    <property type="match status" value="1"/>
</dbReference>
<gene>
    <name evidence="12" type="ORF">CUNI_LOCUS12807</name>
</gene>
<dbReference type="CDD" id="cd06907">
    <property type="entry name" value="M14_AGBL2-3_like"/>
    <property type="match status" value="1"/>
</dbReference>
<proteinExistence type="inferred from homology"/>
<keyword evidence="8" id="KW-0482">Metalloprotease</keyword>
<dbReference type="PANTHER" id="PTHR12756">
    <property type="entry name" value="CYTOSOLIC CARBOXYPEPTIDASE"/>
    <property type="match status" value="1"/>
</dbReference>
<evidence type="ECO:0000256" key="2">
    <source>
        <dbReference type="ARBA" id="ARBA00005988"/>
    </source>
</evidence>
<dbReference type="Gene3D" id="3.40.630.10">
    <property type="entry name" value="Zn peptidases"/>
    <property type="match status" value="1"/>
</dbReference>
<feature type="region of interest" description="Disordered" evidence="10">
    <location>
        <begin position="548"/>
        <end position="660"/>
    </location>
</feature>
<dbReference type="PROSITE" id="PS52035">
    <property type="entry name" value="PEPTIDASE_M14"/>
    <property type="match status" value="1"/>
</dbReference>
<dbReference type="PANTHER" id="PTHR12756:SF45">
    <property type="entry name" value="CYTOSOLIC CARBOXYPEPTIDASE NNA1"/>
    <property type="match status" value="1"/>
</dbReference>
<dbReference type="InterPro" id="IPR000834">
    <property type="entry name" value="Peptidase_M14"/>
</dbReference>
<comment type="cofactor">
    <cofactor evidence="1">
        <name>Zn(2+)</name>
        <dbReference type="ChEBI" id="CHEBI:29105"/>
    </cofactor>
</comment>
<dbReference type="Gene3D" id="2.60.40.3120">
    <property type="match status" value="1"/>
</dbReference>
<reference evidence="12" key="1">
    <citation type="submission" date="2021-04" db="EMBL/GenBank/DDBJ databases">
        <authorList>
            <consortium name="Molecular Ecology Group"/>
        </authorList>
    </citation>
    <scope>NUCLEOTIDE SEQUENCE</scope>
</reference>
<keyword evidence="4" id="KW-0645">Protease</keyword>
<dbReference type="GO" id="GO:0008270">
    <property type="term" value="F:zinc ion binding"/>
    <property type="evidence" value="ECO:0007669"/>
    <property type="project" value="InterPro"/>
</dbReference>
<keyword evidence="3" id="KW-0121">Carboxypeptidase</keyword>
<dbReference type="OrthoDB" id="10253041at2759"/>
<feature type="compositionally biased region" description="Basic and acidic residues" evidence="10">
    <location>
        <begin position="596"/>
        <end position="630"/>
    </location>
</feature>
<dbReference type="AlphaFoldDB" id="A0A8S3ZDI1"/>
<dbReference type="Proteomes" id="UP000678393">
    <property type="component" value="Unassembled WGS sequence"/>
</dbReference>
<evidence type="ECO:0000313" key="12">
    <source>
        <dbReference type="EMBL" id="CAG5127249.1"/>
    </source>
</evidence>
<dbReference type="SUPFAM" id="SSF53187">
    <property type="entry name" value="Zn-dependent exopeptidases"/>
    <property type="match status" value="1"/>
</dbReference>
<evidence type="ECO:0000256" key="8">
    <source>
        <dbReference type="ARBA" id="ARBA00023049"/>
    </source>
</evidence>
<feature type="compositionally biased region" description="Polar residues" evidence="10">
    <location>
        <begin position="633"/>
        <end position="645"/>
    </location>
</feature>
<name>A0A8S3ZDI1_9EUPU</name>
<dbReference type="GO" id="GO:0006508">
    <property type="term" value="P:proteolysis"/>
    <property type="evidence" value="ECO:0007669"/>
    <property type="project" value="UniProtKB-KW"/>
</dbReference>
<evidence type="ECO:0000256" key="10">
    <source>
        <dbReference type="SAM" id="MobiDB-lite"/>
    </source>
</evidence>
<accession>A0A8S3ZDI1</accession>
<keyword evidence="6" id="KW-0378">Hydrolase</keyword>
<evidence type="ECO:0000313" key="13">
    <source>
        <dbReference type="Proteomes" id="UP000678393"/>
    </source>
</evidence>
<dbReference type="InterPro" id="IPR050821">
    <property type="entry name" value="Cytosolic_carboxypeptidase"/>
</dbReference>
<feature type="non-terminal residue" evidence="12">
    <location>
        <position position="1"/>
    </location>
</feature>
<keyword evidence="7" id="KW-0862">Zinc</keyword>
<evidence type="ECO:0000256" key="4">
    <source>
        <dbReference type="ARBA" id="ARBA00022670"/>
    </source>
</evidence>